<proteinExistence type="predicted"/>
<feature type="transmembrane region" description="Helical" evidence="1">
    <location>
        <begin position="87"/>
        <end position="108"/>
    </location>
</feature>
<protein>
    <submittedName>
        <fullName evidence="2">Uncharacterized protein</fullName>
    </submittedName>
</protein>
<feature type="transmembrane region" description="Helical" evidence="1">
    <location>
        <begin position="114"/>
        <end position="135"/>
    </location>
</feature>
<dbReference type="KEGG" id="vah:G7081_07095"/>
<organism evidence="2 3">
    <name type="scientific">Vagococcus coleopterorum</name>
    <dbReference type="NCBI Taxonomy" id="2714946"/>
    <lineage>
        <taxon>Bacteria</taxon>
        <taxon>Bacillati</taxon>
        <taxon>Bacillota</taxon>
        <taxon>Bacilli</taxon>
        <taxon>Lactobacillales</taxon>
        <taxon>Enterococcaceae</taxon>
        <taxon>Vagococcus</taxon>
    </lineage>
</organism>
<evidence type="ECO:0000256" key="1">
    <source>
        <dbReference type="SAM" id="Phobius"/>
    </source>
</evidence>
<dbReference type="RefSeq" id="WP_166008240.1">
    <property type="nucleotide sequence ID" value="NZ_CP049886.1"/>
</dbReference>
<name>A0A6G8API2_9ENTE</name>
<feature type="transmembrane region" description="Helical" evidence="1">
    <location>
        <begin position="12"/>
        <end position="35"/>
    </location>
</feature>
<keyword evidence="3" id="KW-1185">Reference proteome</keyword>
<feature type="transmembrane region" description="Helical" evidence="1">
    <location>
        <begin position="41"/>
        <end position="57"/>
    </location>
</feature>
<evidence type="ECO:0000313" key="2">
    <source>
        <dbReference type="EMBL" id="QIL46852.1"/>
    </source>
</evidence>
<gene>
    <name evidence="2" type="ORF">G7081_07095</name>
</gene>
<dbReference type="Proteomes" id="UP000500890">
    <property type="component" value="Chromosome"/>
</dbReference>
<accession>A0A6G8API2</accession>
<reference evidence="2 3" key="1">
    <citation type="submission" date="2020-03" db="EMBL/GenBank/DDBJ databases">
        <title>Vagococcus sp. nov., isolated from beetles.</title>
        <authorList>
            <person name="Hyun D.-W."/>
            <person name="Bae J.-W."/>
        </authorList>
    </citation>
    <scope>NUCLEOTIDE SEQUENCE [LARGE SCALE GENOMIC DNA]</scope>
    <source>
        <strain evidence="2 3">HDW17A</strain>
    </source>
</reference>
<evidence type="ECO:0000313" key="3">
    <source>
        <dbReference type="Proteomes" id="UP000500890"/>
    </source>
</evidence>
<keyword evidence="1" id="KW-1133">Transmembrane helix</keyword>
<dbReference type="AlphaFoldDB" id="A0A6G8API2"/>
<sequence>MEEMRADKFMLLVMVSNCVDILFIGTTAITAIGFNDNKAEAIYWVFNIITVIAMIKLHKKTGGRRWNEFQSKDELERSITLAAAKRTLIAFQMTLVMLLIGLIMLLELGQHDKFPMVTLLAIPGVLIAMQIYYSLTWVKEYKEVL</sequence>
<dbReference type="EMBL" id="CP049886">
    <property type="protein sequence ID" value="QIL46852.1"/>
    <property type="molecule type" value="Genomic_DNA"/>
</dbReference>
<keyword evidence="1" id="KW-0812">Transmembrane</keyword>
<keyword evidence="1" id="KW-0472">Membrane</keyword>